<keyword evidence="2" id="KW-0479">Metal-binding</keyword>
<dbReference type="Proteomes" id="UP000256373">
    <property type="component" value="Unassembled WGS sequence"/>
</dbReference>
<keyword evidence="2" id="KW-0186">Copper</keyword>
<evidence type="ECO:0000313" key="4">
    <source>
        <dbReference type="EMBL" id="REA60119.1"/>
    </source>
</evidence>
<name>A0A3D8Y9D7_9BACT</name>
<gene>
    <name evidence="4" type="ORF">DSL64_15700</name>
</gene>
<dbReference type="RefSeq" id="WP_115831864.1">
    <property type="nucleotide sequence ID" value="NZ_QNUL01000012.1"/>
</dbReference>
<keyword evidence="5" id="KW-1185">Reference proteome</keyword>
<organism evidence="4 5">
    <name type="scientific">Dyadobacter luteus</name>
    <dbReference type="NCBI Taxonomy" id="2259619"/>
    <lineage>
        <taxon>Bacteria</taxon>
        <taxon>Pseudomonadati</taxon>
        <taxon>Bacteroidota</taxon>
        <taxon>Cytophagia</taxon>
        <taxon>Cytophagales</taxon>
        <taxon>Spirosomataceae</taxon>
        <taxon>Dyadobacter</taxon>
    </lineage>
</organism>
<keyword evidence="3" id="KW-1015">Disulfide bond</keyword>
<comment type="caution">
    <text evidence="4">The sequence shown here is derived from an EMBL/GenBank/DDBJ whole genome shotgun (WGS) entry which is preliminary data.</text>
</comment>
<dbReference type="GO" id="GO:0046872">
    <property type="term" value="F:metal ion binding"/>
    <property type="evidence" value="ECO:0007669"/>
    <property type="project" value="UniProtKB-KW"/>
</dbReference>
<dbReference type="PANTHER" id="PTHR12151:SF25">
    <property type="entry name" value="LINALOOL DEHYDRATASE_ISOMERASE DOMAIN-CONTAINING PROTEIN"/>
    <property type="match status" value="1"/>
</dbReference>
<dbReference type="InterPro" id="IPR036249">
    <property type="entry name" value="Thioredoxin-like_sf"/>
</dbReference>
<dbReference type="CDD" id="cd02968">
    <property type="entry name" value="SCO"/>
    <property type="match status" value="1"/>
</dbReference>
<feature type="binding site" evidence="2">
    <location>
        <position position="83"/>
    </location>
    <ligand>
        <name>Cu cation</name>
        <dbReference type="ChEBI" id="CHEBI:23378"/>
    </ligand>
</feature>
<dbReference type="OrthoDB" id="9811998at2"/>
<dbReference type="InterPro" id="IPR003782">
    <property type="entry name" value="SCO1/SenC"/>
</dbReference>
<comment type="similarity">
    <text evidence="1">Belongs to the SCO1/2 family.</text>
</comment>
<dbReference type="AlphaFoldDB" id="A0A3D8Y9D7"/>
<evidence type="ECO:0000313" key="5">
    <source>
        <dbReference type="Proteomes" id="UP000256373"/>
    </source>
</evidence>
<reference evidence="4 5" key="1">
    <citation type="submission" date="2018-07" db="EMBL/GenBank/DDBJ databases">
        <title>Dyadobacter roseus sp. nov., isolated from rose rhizosphere soil.</title>
        <authorList>
            <person name="Chen L."/>
        </authorList>
    </citation>
    <scope>NUCLEOTIDE SEQUENCE [LARGE SCALE GENOMIC DNA]</scope>
    <source>
        <strain evidence="4 5">RS19</strain>
    </source>
</reference>
<sequence>MRSIILCVLVIAALGCKREKLPFLGEPDAVLEMVEGIETEVLKYPKIPQYSFVNHLGKKFTEAEMEGKIYVADFFFTTCPTICPIMKSNMLTVFERFKDNDAVGILSHTIDPDHDTPAVLSKYASDMELTGDMWQFVTGKREDIYEICQKHYFVSAMEAPNEPGGLIHSGSFVLVDKNKYVRGIYDGTSKESTAKLIKDMEVLLDE</sequence>
<accession>A0A3D8Y9D7</accession>
<feature type="disulfide bond" description="Redox-active" evidence="3">
    <location>
        <begin position="79"/>
        <end position="83"/>
    </location>
</feature>
<dbReference type="SUPFAM" id="SSF52833">
    <property type="entry name" value="Thioredoxin-like"/>
    <property type="match status" value="1"/>
</dbReference>
<dbReference type="PROSITE" id="PS51257">
    <property type="entry name" value="PROKAR_LIPOPROTEIN"/>
    <property type="match status" value="1"/>
</dbReference>
<evidence type="ECO:0000256" key="3">
    <source>
        <dbReference type="PIRSR" id="PIRSR603782-2"/>
    </source>
</evidence>
<dbReference type="PANTHER" id="PTHR12151">
    <property type="entry name" value="ELECTRON TRANSPORT PROTIN SCO1/SENC FAMILY MEMBER"/>
    <property type="match status" value="1"/>
</dbReference>
<dbReference type="Pfam" id="PF02630">
    <property type="entry name" value="SCO1-SenC"/>
    <property type="match status" value="1"/>
</dbReference>
<dbReference type="EMBL" id="QNUL01000012">
    <property type="protein sequence ID" value="REA60119.1"/>
    <property type="molecule type" value="Genomic_DNA"/>
</dbReference>
<dbReference type="Gene3D" id="3.40.30.10">
    <property type="entry name" value="Glutaredoxin"/>
    <property type="match status" value="1"/>
</dbReference>
<evidence type="ECO:0000256" key="2">
    <source>
        <dbReference type="PIRSR" id="PIRSR603782-1"/>
    </source>
</evidence>
<proteinExistence type="inferred from homology"/>
<protein>
    <submittedName>
        <fullName evidence="4">SCO family protein</fullName>
    </submittedName>
</protein>
<feature type="binding site" evidence="2">
    <location>
        <position position="79"/>
    </location>
    <ligand>
        <name>Cu cation</name>
        <dbReference type="ChEBI" id="CHEBI:23378"/>
    </ligand>
</feature>
<evidence type="ECO:0000256" key="1">
    <source>
        <dbReference type="ARBA" id="ARBA00010996"/>
    </source>
</evidence>
<feature type="binding site" evidence="2">
    <location>
        <position position="168"/>
    </location>
    <ligand>
        <name>Cu cation</name>
        <dbReference type="ChEBI" id="CHEBI:23378"/>
    </ligand>
</feature>